<organism evidence="2">
    <name type="scientific">Blautia glucerasea</name>
    <dbReference type="NCBI Taxonomy" id="536633"/>
    <lineage>
        <taxon>Bacteria</taxon>
        <taxon>Bacillati</taxon>
        <taxon>Bacillota</taxon>
        <taxon>Clostridia</taxon>
        <taxon>Lachnospirales</taxon>
        <taxon>Lachnospiraceae</taxon>
        <taxon>Blautia</taxon>
    </lineage>
</organism>
<feature type="compositionally biased region" description="Basic and acidic residues" evidence="1">
    <location>
        <begin position="120"/>
        <end position="149"/>
    </location>
</feature>
<evidence type="ECO:0000256" key="1">
    <source>
        <dbReference type="SAM" id="MobiDB-lite"/>
    </source>
</evidence>
<dbReference type="EMBL" id="CACRST010000029">
    <property type="protein sequence ID" value="VYT32894.1"/>
    <property type="molecule type" value="Genomic_DNA"/>
</dbReference>
<dbReference type="RefSeq" id="WP_156355473.1">
    <property type="nucleotide sequence ID" value="NZ_CACRST010000029.1"/>
</dbReference>
<sequence length="384" mass="44540">MKEYRRFVAYVYEYQKGKKGRNCGFIRVEAREQSCRLEVHLLCPGLTPDVKCEVFGFVRNAGLMDGKLIGSCMTEESRADCVLETDRNSMGGSGAPLETIGGMVLITENGAFFGTEWDDQPIRPENFRRTENRKREEALVPDRGKRQEEPEAEEKEEVRRKEPEPEEKEEVRQEEPEAEEKAEVRQEEPEAEVGQKEPEAEEKAEIRQEEPEVKTEVKQEDPEIEKEPYTEQGRDGEQNKEEETEPEVKAQAVSSFSQLLSVGEPVEAFADGEIYDCRKIQLRDLAVLYPRDCSLRNNRFVQHGQYHFGHLLLGRNRLGQYILGVPGGYDQQERFMANMFGFPYFRESRQIRLPRARGGYWYRLINSPKLYERDGAFQNIPEIH</sequence>
<protein>
    <submittedName>
        <fullName evidence="2">Uncharacterized protein</fullName>
    </submittedName>
</protein>
<feature type="region of interest" description="Disordered" evidence="1">
    <location>
        <begin position="115"/>
        <end position="252"/>
    </location>
</feature>
<evidence type="ECO:0000313" key="2">
    <source>
        <dbReference type="EMBL" id="VYT32894.1"/>
    </source>
</evidence>
<accession>A0A6N2VRM7</accession>
<reference evidence="2" key="1">
    <citation type="submission" date="2019-11" db="EMBL/GenBank/DDBJ databases">
        <authorList>
            <person name="Feng L."/>
        </authorList>
    </citation>
    <scope>NUCLEOTIDE SEQUENCE</scope>
    <source>
        <strain evidence="2">BgluceraseaLFYP119</strain>
    </source>
</reference>
<proteinExistence type="predicted"/>
<dbReference type="AlphaFoldDB" id="A0A6N2VRM7"/>
<feature type="compositionally biased region" description="Basic and acidic residues" evidence="1">
    <location>
        <begin position="156"/>
        <end position="241"/>
    </location>
</feature>
<name>A0A6N2VRM7_9FIRM</name>
<gene>
    <name evidence="2" type="ORF">BGLFYP119_00235</name>
</gene>